<organism evidence="1">
    <name type="scientific">viral metagenome</name>
    <dbReference type="NCBI Taxonomy" id="1070528"/>
    <lineage>
        <taxon>unclassified sequences</taxon>
        <taxon>metagenomes</taxon>
        <taxon>organismal metagenomes</taxon>
    </lineage>
</organism>
<protein>
    <submittedName>
        <fullName evidence="1">Uncharacterized protein</fullName>
    </submittedName>
</protein>
<dbReference type="EMBL" id="MN739749">
    <property type="protein sequence ID" value="QHT24798.1"/>
    <property type="molecule type" value="Genomic_DNA"/>
</dbReference>
<proteinExistence type="predicted"/>
<name>A0A6C0E7N4_9ZZZZ</name>
<reference evidence="1" key="1">
    <citation type="journal article" date="2020" name="Nature">
        <title>Giant virus diversity and host interactions through global metagenomics.</title>
        <authorList>
            <person name="Schulz F."/>
            <person name="Roux S."/>
            <person name="Paez-Espino D."/>
            <person name="Jungbluth S."/>
            <person name="Walsh D.A."/>
            <person name="Denef V.J."/>
            <person name="McMahon K.D."/>
            <person name="Konstantinidis K.T."/>
            <person name="Eloe-Fadrosh E.A."/>
            <person name="Kyrpides N.C."/>
            <person name="Woyke T."/>
        </authorList>
    </citation>
    <scope>NUCLEOTIDE SEQUENCE</scope>
    <source>
        <strain evidence="1">GVMAG-M-3300023179-150</strain>
    </source>
</reference>
<evidence type="ECO:0000313" key="1">
    <source>
        <dbReference type="EMBL" id="QHT24798.1"/>
    </source>
</evidence>
<accession>A0A6C0E7N4</accession>
<sequence length="750" mass="87470">MATKIVINFEGKNISLKKSFVEKNYPSFLDPRKNKGSNAQSTSINIDNIVNSVDWVYNYKSHLTKHLEEGHIPSIDNIINNTVELISSLNLAKFNMKYGNEKNVKSVLREIKIYFDRVPDEFVNPYTYEEYLFEALQIIWLFPEFYDELKIILNNYAKLVNSSLCHNCTFGNHLIDSIFKKVNKNITEEMFYKMTKEILDEFKKIQPTKNHLFDVTSLEKILFEPAVLETFPMQKTLGYQEPEEITFSKQKLQARMIQYSNNIINESFPFDSSKFVIAGGFPTNIICGLRSEYTDIDIYIYKDFKETSKTIIDYLLKTYKVELTYNPCIINVILVGSKMNLQLINSKEKHQEVIDKFDLTHSQAMITNWNKIEITLEAFHAYLTGTFEINSNVRINPSRILKAYVKGFKMDTHSIRKAINVEIDNDAKKILDEFKILDAFKITNNIQMVLEKHLKPDSTNFKILTKAIYIPDNFYQDVDADIKKYLENITKFKYLKPNDIENTNFKPLEIYGSKYYGYDFCEKDKDNNKKSNILEKVKFVGVRMKLKNVSNELYLLNAIYENKKDDKNKPFNYSFSTVVDARCISSSLDGNISFWVNENHPIVNTIKAIENKLANDFAHLGKFKTKLNIYKGKGSSTVYISTVFGKRTNTSYEMTISEDKKKTYAVTHNNDYRKINNASLLQNYIDDVPFNNQTKESNYLVMITLTLRKIIYNPKTKEFTYNITLQPFMKAIDKYEDVCILTESSVEEEI</sequence>
<dbReference type="AlphaFoldDB" id="A0A6C0E7N4"/>